<gene>
    <name evidence="7" type="ORF">ENJ10_13715</name>
</gene>
<keyword evidence="2 6" id="KW-0808">Transferase</keyword>
<dbReference type="PROSITE" id="PS01075">
    <property type="entry name" value="ACETATE_KINASE_1"/>
    <property type="match status" value="1"/>
</dbReference>
<dbReference type="GO" id="GO:0005524">
    <property type="term" value="F:ATP binding"/>
    <property type="evidence" value="ECO:0007669"/>
    <property type="project" value="UniProtKB-KW"/>
</dbReference>
<evidence type="ECO:0000256" key="4">
    <source>
        <dbReference type="ARBA" id="ARBA00022777"/>
    </source>
</evidence>
<dbReference type="Proteomes" id="UP000886005">
    <property type="component" value="Unassembled WGS sequence"/>
</dbReference>
<dbReference type="PRINTS" id="PR00471">
    <property type="entry name" value="ACETATEKNASE"/>
</dbReference>
<comment type="similarity">
    <text evidence="1 6">Belongs to the acetokinase family.</text>
</comment>
<dbReference type="InterPro" id="IPR023865">
    <property type="entry name" value="Aliphatic_acid_kinase_CS"/>
</dbReference>
<dbReference type="GO" id="GO:0006083">
    <property type="term" value="P:acetate metabolic process"/>
    <property type="evidence" value="ECO:0007669"/>
    <property type="project" value="TreeGrafter"/>
</dbReference>
<accession>A0A7V1PVP5</accession>
<proteinExistence type="inferred from homology"/>
<feature type="non-terminal residue" evidence="7">
    <location>
        <position position="368"/>
    </location>
</feature>
<keyword evidence="5" id="KW-0067">ATP-binding</keyword>
<evidence type="ECO:0000256" key="3">
    <source>
        <dbReference type="ARBA" id="ARBA00022741"/>
    </source>
</evidence>
<dbReference type="EMBL" id="DRLD01000387">
    <property type="protein sequence ID" value="HED11745.1"/>
    <property type="molecule type" value="Genomic_DNA"/>
</dbReference>
<dbReference type="CDD" id="cd24010">
    <property type="entry name" value="ASKHA_NBD_AcK_PK"/>
    <property type="match status" value="1"/>
</dbReference>
<dbReference type="SUPFAM" id="SSF53067">
    <property type="entry name" value="Actin-like ATPase domain"/>
    <property type="match status" value="2"/>
</dbReference>
<dbReference type="Gene3D" id="3.30.420.40">
    <property type="match status" value="2"/>
</dbReference>
<evidence type="ECO:0000256" key="2">
    <source>
        <dbReference type="ARBA" id="ARBA00022679"/>
    </source>
</evidence>
<keyword evidence="3" id="KW-0547">Nucleotide-binding</keyword>
<dbReference type="HAMAP" id="MF_00020">
    <property type="entry name" value="Acetate_kinase"/>
    <property type="match status" value="1"/>
</dbReference>
<evidence type="ECO:0000256" key="5">
    <source>
        <dbReference type="ARBA" id="ARBA00022840"/>
    </source>
</evidence>
<name>A0A7V1PVP5_CALAY</name>
<dbReference type="PANTHER" id="PTHR21060">
    <property type="entry name" value="ACETATE KINASE"/>
    <property type="match status" value="1"/>
</dbReference>
<dbReference type="InterPro" id="IPR004372">
    <property type="entry name" value="Ac/propionate_kinase"/>
</dbReference>
<evidence type="ECO:0000313" key="7">
    <source>
        <dbReference type="EMBL" id="HED11745.1"/>
    </source>
</evidence>
<dbReference type="PROSITE" id="PS01076">
    <property type="entry name" value="ACETATE_KINASE_2"/>
    <property type="match status" value="1"/>
</dbReference>
<dbReference type="GO" id="GO:0008776">
    <property type="term" value="F:acetate kinase activity"/>
    <property type="evidence" value="ECO:0007669"/>
    <property type="project" value="TreeGrafter"/>
</dbReference>
<keyword evidence="4 6" id="KW-0418">Kinase</keyword>
<dbReference type="Pfam" id="PF00871">
    <property type="entry name" value="Acetate_kinase"/>
    <property type="match status" value="1"/>
</dbReference>
<dbReference type="InterPro" id="IPR000890">
    <property type="entry name" value="Aliphatic_acid_kin_short-chain"/>
</dbReference>
<dbReference type="PIRSF" id="PIRSF000722">
    <property type="entry name" value="Acetate_prop_kin"/>
    <property type="match status" value="1"/>
</dbReference>
<sequence length="368" mass="41469">MNILVLNSGSSSVKFQIIETDLGRIEKDKDKRLARGVLERIGSHSLITFETEGQPRYRTAKPVKSHREAVDMILRWIISPDSKIESIKSLTDIHAVGHRVVHGGEDFTKSVKITPDVIRGIEDNIELAPLHNPANLKGIKAVTEPLGEQVPQVAVFDTAFHSTMPATSYLYGLPYQLYRRYKIRRYGFHGTSHRYIAYRYRQQLDETRENVNIISMHLGNGASVCAIHHGESIDTSMGFTPLEGLVMGTRAGDMDPSILEFLYHKEGFTFAEMDNLLNKRSGLLGISGLTHDMRELLEEEEENQDRRATLAIDMFCKRVRKYIGSYFVEMEGNVEAIVFTGGIGENAALVRERICNGLEAIGLKFDKK</sequence>
<comment type="caution">
    <text evidence="7">The sequence shown here is derived from an EMBL/GenBank/DDBJ whole genome shotgun (WGS) entry which is preliminary data.</text>
</comment>
<evidence type="ECO:0000256" key="6">
    <source>
        <dbReference type="RuleBase" id="RU003835"/>
    </source>
</evidence>
<organism evidence="7">
    <name type="scientific">Caldithrix abyssi</name>
    <dbReference type="NCBI Taxonomy" id="187145"/>
    <lineage>
        <taxon>Bacteria</taxon>
        <taxon>Pseudomonadati</taxon>
        <taxon>Calditrichota</taxon>
        <taxon>Calditrichia</taxon>
        <taxon>Calditrichales</taxon>
        <taxon>Calditrichaceae</taxon>
        <taxon>Caldithrix</taxon>
    </lineage>
</organism>
<dbReference type="AlphaFoldDB" id="A0A7V1PVP5"/>
<protein>
    <submittedName>
        <fullName evidence="7">Acetate kinase</fullName>
    </submittedName>
</protein>
<dbReference type="NCBIfam" id="TIGR00016">
    <property type="entry name" value="ackA"/>
    <property type="match status" value="1"/>
</dbReference>
<dbReference type="PANTHER" id="PTHR21060:SF15">
    <property type="entry name" value="ACETATE KINASE-RELATED"/>
    <property type="match status" value="1"/>
</dbReference>
<dbReference type="InterPro" id="IPR043129">
    <property type="entry name" value="ATPase_NBD"/>
</dbReference>
<reference evidence="7" key="1">
    <citation type="journal article" date="2020" name="mSystems">
        <title>Genome- and Community-Level Interaction Insights into Carbon Utilization and Element Cycling Functions of Hydrothermarchaeota in Hydrothermal Sediment.</title>
        <authorList>
            <person name="Zhou Z."/>
            <person name="Liu Y."/>
            <person name="Xu W."/>
            <person name="Pan J."/>
            <person name="Luo Z.H."/>
            <person name="Li M."/>
        </authorList>
    </citation>
    <scope>NUCLEOTIDE SEQUENCE [LARGE SCALE GENOMIC DNA]</scope>
    <source>
        <strain evidence="7">HyVt-456</strain>
    </source>
</reference>
<evidence type="ECO:0000256" key="1">
    <source>
        <dbReference type="ARBA" id="ARBA00008748"/>
    </source>
</evidence>